<dbReference type="SUPFAM" id="SSF53098">
    <property type="entry name" value="Ribonuclease H-like"/>
    <property type="match status" value="1"/>
</dbReference>
<accession>E4Z8P3</accession>
<dbReference type="Gene3D" id="3.30.420.10">
    <property type="entry name" value="Ribonuclease H-like superfamily/Ribonuclease H"/>
    <property type="match status" value="1"/>
</dbReference>
<dbReference type="AlphaFoldDB" id="E4Z8P3"/>
<organism evidence="2">
    <name type="scientific">Malus domestica</name>
    <name type="common">Apple</name>
    <name type="synonym">Pyrus malus</name>
    <dbReference type="NCBI Taxonomy" id="3750"/>
    <lineage>
        <taxon>Eukaryota</taxon>
        <taxon>Viridiplantae</taxon>
        <taxon>Streptophyta</taxon>
        <taxon>Embryophyta</taxon>
        <taxon>Tracheophyta</taxon>
        <taxon>Spermatophyta</taxon>
        <taxon>Magnoliopsida</taxon>
        <taxon>eudicotyledons</taxon>
        <taxon>Gunneridae</taxon>
        <taxon>Pentapetalae</taxon>
        <taxon>rosids</taxon>
        <taxon>fabids</taxon>
        <taxon>Rosales</taxon>
        <taxon>Rosaceae</taxon>
        <taxon>Amygdaloideae</taxon>
        <taxon>Maleae</taxon>
        <taxon>Malus</taxon>
    </lineage>
</organism>
<reference evidence="2" key="1">
    <citation type="submission" date="2010-04" db="EMBL/GenBank/DDBJ databases">
        <title>Genomic organization of the Mal d 1 gene cluster on apple (Malus x domestica) linkage group 16.</title>
        <authorList>
            <person name="Pagliarani G."/>
            <person name="Paris R."/>
            <person name="Arens P."/>
            <person name="Tartarini S."/>
            <person name="Peters S."/>
            <person name="van de Weg E."/>
        </authorList>
    </citation>
    <scope>NUCLEOTIDE SEQUENCE</scope>
</reference>
<name>E4Z8P3_MALDO</name>
<feature type="region of interest" description="Disordered" evidence="1">
    <location>
        <begin position="1"/>
        <end position="21"/>
    </location>
</feature>
<protein>
    <submittedName>
        <fullName evidence="2">Putative RNase H family protein</fullName>
    </submittedName>
</protein>
<sequence length="142" mass="16394">MPKRTTLKRRRQRRQNPRGRHHCCTTTTRGWGQVVVNDLKELNLGTNEEPKPMFFSNRLMDELCKKYKFKQHKSFMCHAPANGLVEAFNKTLCNLLKKVFKAILPLNQTQCSSFARTYTAHGNNAPRLHEPKLHTAQCSSLA</sequence>
<proteinExistence type="predicted"/>
<evidence type="ECO:0000256" key="1">
    <source>
        <dbReference type="SAM" id="MobiDB-lite"/>
    </source>
</evidence>
<dbReference type="InterPro" id="IPR036397">
    <property type="entry name" value="RNaseH_sf"/>
</dbReference>
<dbReference type="EMBL" id="FN823235">
    <property type="protein sequence ID" value="CBL94168.1"/>
    <property type="molecule type" value="Genomic_DNA"/>
</dbReference>
<dbReference type="InterPro" id="IPR012337">
    <property type="entry name" value="RNaseH-like_sf"/>
</dbReference>
<dbReference type="GO" id="GO:0003676">
    <property type="term" value="F:nucleic acid binding"/>
    <property type="evidence" value="ECO:0007669"/>
    <property type="project" value="InterPro"/>
</dbReference>
<evidence type="ECO:0000313" key="2">
    <source>
        <dbReference type="EMBL" id="CBL94168.1"/>
    </source>
</evidence>